<feature type="transmembrane region" description="Helical" evidence="6">
    <location>
        <begin position="231"/>
        <end position="250"/>
    </location>
</feature>
<evidence type="ECO:0000313" key="8">
    <source>
        <dbReference type="Proteomes" id="UP000229307"/>
    </source>
</evidence>
<organism evidence="7 8">
    <name type="scientific">Candidatus Desantisbacteria bacterium CG_4_10_14_0_8_um_filter_48_22</name>
    <dbReference type="NCBI Taxonomy" id="1974543"/>
    <lineage>
        <taxon>Bacteria</taxon>
        <taxon>Candidatus Desantisiibacteriota</taxon>
    </lineage>
</organism>
<dbReference type="GO" id="GO:0043190">
    <property type="term" value="C:ATP-binding cassette (ABC) transporter complex"/>
    <property type="evidence" value="ECO:0007669"/>
    <property type="project" value="InterPro"/>
</dbReference>
<comment type="caution">
    <text evidence="7">The sequence shown here is derived from an EMBL/GenBank/DDBJ whole genome shotgun (WGS) entry which is preliminary data.</text>
</comment>
<dbReference type="InterPro" id="IPR003339">
    <property type="entry name" value="ABC/ECF_trnsptr_transmembrane"/>
</dbReference>
<dbReference type="PANTHER" id="PTHR34857:SF2">
    <property type="entry name" value="SLL0384 PROTEIN"/>
    <property type="match status" value="1"/>
</dbReference>
<keyword evidence="5 6" id="KW-0472">Membrane</keyword>
<keyword evidence="2" id="KW-1003">Cell membrane</keyword>
<dbReference type="PANTHER" id="PTHR34857">
    <property type="entry name" value="SLL0384 PROTEIN"/>
    <property type="match status" value="1"/>
</dbReference>
<dbReference type="InterPro" id="IPR051611">
    <property type="entry name" value="ECF_transporter_component"/>
</dbReference>
<evidence type="ECO:0000256" key="2">
    <source>
        <dbReference type="ARBA" id="ARBA00022475"/>
    </source>
</evidence>
<evidence type="ECO:0000313" key="7">
    <source>
        <dbReference type="EMBL" id="PIZ14424.1"/>
    </source>
</evidence>
<feature type="transmembrane region" description="Helical" evidence="6">
    <location>
        <begin position="64"/>
        <end position="83"/>
    </location>
</feature>
<dbReference type="EMBL" id="PFMR01000354">
    <property type="protein sequence ID" value="PIZ14424.1"/>
    <property type="molecule type" value="Genomic_DNA"/>
</dbReference>
<name>A0A2M7S4F9_9BACT</name>
<protein>
    <submittedName>
        <fullName evidence="7">Cobalt ECF transporter T component CbiQ</fullName>
    </submittedName>
</protein>
<feature type="transmembrane region" description="Helical" evidence="6">
    <location>
        <begin position="144"/>
        <end position="163"/>
    </location>
</feature>
<reference evidence="8" key="1">
    <citation type="submission" date="2017-09" db="EMBL/GenBank/DDBJ databases">
        <title>Depth-based differentiation of microbial function through sediment-hosted aquifers and enrichment of novel symbionts in the deep terrestrial subsurface.</title>
        <authorList>
            <person name="Probst A.J."/>
            <person name="Ladd B."/>
            <person name="Jarett J.K."/>
            <person name="Geller-Mcgrath D.E."/>
            <person name="Sieber C.M.K."/>
            <person name="Emerson J.B."/>
            <person name="Anantharaman K."/>
            <person name="Thomas B.C."/>
            <person name="Malmstrom R."/>
            <person name="Stieglmeier M."/>
            <person name="Klingl A."/>
            <person name="Woyke T."/>
            <person name="Ryan C.M."/>
            <person name="Banfield J.F."/>
        </authorList>
    </citation>
    <scope>NUCLEOTIDE SEQUENCE [LARGE SCALE GENOMIC DNA]</scope>
</reference>
<feature type="non-terminal residue" evidence="7">
    <location>
        <position position="1"/>
    </location>
</feature>
<dbReference type="AlphaFoldDB" id="A0A2M7S4F9"/>
<feature type="transmembrane region" description="Helical" evidence="6">
    <location>
        <begin position="38"/>
        <end position="57"/>
    </location>
</feature>
<keyword evidence="4 6" id="KW-1133">Transmembrane helix</keyword>
<evidence type="ECO:0000256" key="1">
    <source>
        <dbReference type="ARBA" id="ARBA00004651"/>
    </source>
</evidence>
<dbReference type="CDD" id="cd16914">
    <property type="entry name" value="EcfT"/>
    <property type="match status" value="1"/>
</dbReference>
<evidence type="ECO:0000256" key="3">
    <source>
        <dbReference type="ARBA" id="ARBA00022692"/>
    </source>
</evidence>
<accession>A0A2M7S4F9</accession>
<proteinExistence type="predicted"/>
<evidence type="ECO:0000256" key="5">
    <source>
        <dbReference type="ARBA" id="ARBA00023136"/>
    </source>
</evidence>
<dbReference type="GO" id="GO:0006824">
    <property type="term" value="P:cobalt ion transport"/>
    <property type="evidence" value="ECO:0007669"/>
    <property type="project" value="InterPro"/>
</dbReference>
<dbReference type="InterPro" id="IPR012809">
    <property type="entry name" value="ECF_CbiQ"/>
</dbReference>
<dbReference type="Proteomes" id="UP000229307">
    <property type="component" value="Unassembled WGS sequence"/>
</dbReference>
<feature type="transmembrane region" description="Helical" evidence="6">
    <location>
        <begin position="103"/>
        <end position="124"/>
    </location>
</feature>
<keyword evidence="3 6" id="KW-0812">Transmembrane</keyword>
<comment type="subcellular location">
    <subcellularLocation>
        <location evidence="1">Cell membrane</location>
        <topology evidence="1">Multi-pass membrane protein</topology>
    </subcellularLocation>
</comment>
<gene>
    <name evidence="7" type="primary">cbiQ</name>
    <name evidence="7" type="ORF">COY52_12720</name>
</gene>
<evidence type="ECO:0000256" key="6">
    <source>
        <dbReference type="SAM" id="Phobius"/>
    </source>
</evidence>
<dbReference type="Pfam" id="PF02361">
    <property type="entry name" value="CbiQ"/>
    <property type="match status" value="1"/>
</dbReference>
<sequence>ASKKGFLQARDPRFKAAATLLLLISVMLAKTIPFLAVMYLFCLSLACFSGIGLRFFLKRTWVFIPLFSLFIAIPALFSFISPGDALWSFSVFGLKFTITRQGLFGAATFVLRVTTSVSFVILLALTARHTELLRVLQVFKVPRIFVMTMGMCYRYLYLFIGIVENTYLAIKSRIGSGVHHKKGREIVAWNIANLWQRSYQLSDQVYGAMLSRGYRGEYRTLNEFRATSGDWLLIGIAALFFALMIGANRAGMV</sequence>
<evidence type="ECO:0000256" key="4">
    <source>
        <dbReference type="ARBA" id="ARBA00022989"/>
    </source>
</evidence>
<dbReference type="NCBIfam" id="TIGR02454">
    <property type="entry name" value="ECF_T_CbiQ"/>
    <property type="match status" value="1"/>
</dbReference>